<name>A0A5C4LT41_9PSEU</name>
<evidence type="ECO:0000256" key="2">
    <source>
        <dbReference type="SAM" id="Phobius"/>
    </source>
</evidence>
<dbReference type="EMBL" id="VDFW01000043">
    <property type="protein sequence ID" value="TNC20466.1"/>
    <property type="molecule type" value="Genomic_DNA"/>
</dbReference>
<dbReference type="OrthoDB" id="4213445at2"/>
<accession>A0A5C4LT41</accession>
<keyword evidence="5" id="KW-1185">Reference proteome</keyword>
<evidence type="ECO:0000313" key="4">
    <source>
        <dbReference type="EMBL" id="TNC20466.1"/>
    </source>
</evidence>
<dbReference type="PROSITE" id="PS50006">
    <property type="entry name" value="FHA_DOMAIN"/>
    <property type="match status" value="1"/>
</dbReference>
<feature type="transmembrane region" description="Helical" evidence="2">
    <location>
        <begin position="20"/>
        <end position="41"/>
    </location>
</feature>
<dbReference type="SUPFAM" id="SSF49879">
    <property type="entry name" value="SMAD/FHA domain"/>
    <property type="match status" value="1"/>
</dbReference>
<evidence type="ECO:0000256" key="1">
    <source>
        <dbReference type="ARBA" id="ARBA00022553"/>
    </source>
</evidence>
<organism evidence="4 5">
    <name type="scientific">Amycolatopsis alkalitolerans</name>
    <dbReference type="NCBI Taxonomy" id="2547244"/>
    <lineage>
        <taxon>Bacteria</taxon>
        <taxon>Bacillati</taxon>
        <taxon>Actinomycetota</taxon>
        <taxon>Actinomycetes</taxon>
        <taxon>Pseudonocardiales</taxon>
        <taxon>Pseudonocardiaceae</taxon>
        <taxon>Amycolatopsis</taxon>
    </lineage>
</organism>
<feature type="domain" description="FHA" evidence="3">
    <location>
        <begin position="51"/>
        <end position="102"/>
    </location>
</feature>
<evidence type="ECO:0000313" key="5">
    <source>
        <dbReference type="Proteomes" id="UP000305546"/>
    </source>
</evidence>
<keyword evidence="1" id="KW-0597">Phosphoprotein</keyword>
<keyword evidence="2" id="KW-1133">Transmembrane helix</keyword>
<keyword evidence="2" id="KW-0472">Membrane</keyword>
<dbReference type="InterPro" id="IPR000253">
    <property type="entry name" value="FHA_dom"/>
</dbReference>
<keyword evidence="2" id="KW-0812">Transmembrane</keyword>
<dbReference type="Proteomes" id="UP000305546">
    <property type="component" value="Unassembled WGS sequence"/>
</dbReference>
<protein>
    <submittedName>
        <fullName evidence="4">FHA domain-containing protein</fullName>
    </submittedName>
</protein>
<reference evidence="4 5" key="1">
    <citation type="submission" date="2019-06" db="EMBL/GenBank/DDBJ databases">
        <title>Amycolatopsis alkalitolerans sp. nov., isolated from Gastrodia elata Blume.</title>
        <authorList>
            <person name="Narsing Rao M.P."/>
            <person name="Li W.J."/>
        </authorList>
    </citation>
    <scope>NUCLEOTIDE SEQUENCE [LARGE SCALE GENOMIC DNA]</scope>
    <source>
        <strain evidence="4 5">SYSUP0005</strain>
    </source>
</reference>
<dbReference type="AlphaFoldDB" id="A0A5C4LT41"/>
<dbReference type="RefSeq" id="WP_139100333.1">
    <property type="nucleotide sequence ID" value="NZ_VDFW01000043.1"/>
</dbReference>
<proteinExistence type="predicted"/>
<comment type="caution">
    <text evidence="4">The sequence shown here is derived from an EMBL/GenBank/DDBJ whole genome shotgun (WGS) entry which is preliminary data.</text>
</comment>
<sequence length="265" mass="29225">MREFPPRPGGARLAPDHDSLAFGVPGAAAGTIFALAIGGGITMGPREGRTLVFGRNRPDVHVCIGEDDRRVSRHQGELTHHADQWWVRSVGRIPLRLPGSRLLFPDDEPVPLATGYTPLFVRGSGRREHLMELFVAGDGDRPPAARHDETTQAPKIWKLSATERLVLVVLAQRYLYHEAHPQPLTWRQAADHLGELRAGESWGPKKVEHLVAAVRARLSRQGVAGLTREEVGEPVGNSLNHNLLRELMETTTLVPPDLRVLDGDE</sequence>
<gene>
    <name evidence="4" type="ORF">FG385_30890</name>
</gene>
<evidence type="ECO:0000259" key="3">
    <source>
        <dbReference type="PROSITE" id="PS50006"/>
    </source>
</evidence>
<dbReference type="InterPro" id="IPR008984">
    <property type="entry name" value="SMAD_FHA_dom_sf"/>
</dbReference>